<evidence type="ECO:0000256" key="3">
    <source>
        <dbReference type="ARBA" id="ARBA00022806"/>
    </source>
</evidence>
<protein>
    <recommendedName>
        <fullName evidence="8">Helicase ATP-binding domain-containing protein</fullName>
    </recommendedName>
</protein>
<dbReference type="Gene3D" id="3.40.50.300">
    <property type="entry name" value="P-loop containing nucleotide triphosphate hydrolases"/>
    <property type="match status" value="2"/>
</dbReference>
<dbReference type="GO" id="GO:0005524">
    <property type="term" value="F:ATP binding"/>
    <property type="evidence" value="ECO:0007669"/>
    <property type="project" value="UniProtKB-KW"/>
</dbReference>
<dbReference type="GO" id="GO:0003677">
    <property type="term" value="F:DNA binding"/>
    <property type="evidence" value="ECO:0007669"/>
    <property type="project" value="InterPro"/>
</dbReference>
<evidence type="ECO:0000313" key="7">
    <source>
        <dbReference type="EMBL" id="QHU21114.1"/>
    </source>
</evidence>
<dbReference type="InterPro" id="IPR006935">
    <property type="entry name" value="Helicase/UvrB_N"/>
</dbReference>
<evidence type="ECO:0000256" key="1">
    <source>
        <dbReference type="ARBA" id="ARBA00022741"/>
    </source>
</evidence>
<keyword evidence="1" id="KW-0547">Nucleotide-binding</keyword>
<dbReference type="AlphaFoldDB" id="A0A6C0KX94"/>
<accession>A0A6C0KX94</accession>
<sequence>MACFKLGYIYIRNHWSYQNYRKVGETHNIPDRDSCYITGEHKRGYFEVVYEVPYYQRKTIERLLQIEFKHLNDKYDGGTEFFKQDILYLIEPFFEEKRIKYKKLTPSEIDKLLRPNRIKNTIKKINVKSLIHALKTNNKIINYIPRDDQKLIIDKSLIHFQNNSKGLLVLICGIGKTLISLWITQKLNCNCIIIGVPNILLLKQWEKIILSLFVNINYLIVSSGINENDIIDFLQNNTNKCIIITTYSSSHKVLSATNKIKFKFNMKLNDEVHHLTSNNPDEKERKTYINMLKIESDKQLSLTATLKVLESCNQQLRDEDIIISNDNIKFFGEIIDRKCLLWAIDNNIICDYIIQTIITDEEQLDEHLDKFNITDDNDKRLFLSAFASLKSIFDNHSHHLLIYSNNTENSKKIIKFIKLLIDNNYFVIANILIANYDSTINVNEQNKIIDNFQKSKYGILSCVYCLGEGWDLPLLDGVVFAENMTSNIRIIQSALRASRKNINDNSKKNKIILPLLNKNDWLDDNSDLKKIREVVYQMGLEDETVEQKIRVSKIEIKKQDNKKQIEKKNIIDDLGEYNEELTKQLKLKTVRRIALGITYEKAKKIIIEKNIRNKEDYYKLCEKDNRLSTEPDIIFKGQFKGWIDYLGIQKDYYTFEICKIKVNEYITKYPEIKTNYLELSLISSELSKIDKLFPPDGLWVEYYNIKDLRDIITIKSTKKKSGVII</sequence>
<dbReference type="SMART" id="SM00487">
    <property type="entry name" value="DEXDc"/>
    <property type="match status" value="1"/>
</dbReference>
<dbReference type="InterPro" id="IPR027417">
    <property type="entry name" value="P-loop_NTPase"/>
</dbReference>
<dbReference type="PANTHER" id="PTHR11274">
    <property type="entry name" value="RAD25/XP-B DNA REPAIR HELICASE"/>
    <property type="match status" value="1"/>
</dbReference>
<evidence type="ECO:0000259" key="5">
    <source>
        <dbReference type="PROSITE" id="PS51192"/>
    </source>
</evidence>
<organism evidence="7">
    <name type="scientific">viral metagenome</name>
    <dbReference type="NCBI Taxonomy" id="1070528"/>
    <lineage>
        <taxon>unclassified sequences</taxon>
        <taxon>metagenomes</taxon>
        <taxon>organismal metagenomes</taxon>
    </lineage>
</organism>
<feature type="domain" description="Helicase ATP-binding" evidence="5">
    <location>
        <begin position="157"/>
        <end position="324"/>
    </location>
</feature>
<dbReference type="InterPro" id="IPR001650">
    <property type="entry name" value="Helicase_C-like"/>
</dbReference>
<dbReference type="PROSITE" id="PS51194">
    <property type="entry name" value="HELICASE_CTER"/>
    <property type="match status" value="1"/>
</dbReference>
<dbReference type="InterPro" id="IPR050615">
    <property type="entry name" value="ATP-dep_DNA_Helicase"/>
</dbReference>
<dbReference type="InterPro" id="IPR014001">
    <property type="entry name" value="Helicase_ATP-bd"/>
</dbReference>
<evidence type="ECO:0000256" key="4">
    <source>
        <dbReference type="ARBA" id="ARBA00022840"/>
    </source>
</evidence>
<dbReference type="SUPFAM" id="SSF52540">
    <property type="entry name" value="P-loop containing nucleoside triphosphate hydrolases"/>
    <property type="match status" value="1"/>
</dbReference>
<dbReference type="PROSITE" id="PS51192">
    <property type="entry name" value="HELICASE_ATP_BIND_1"/>
    <property type="match status" value="1"/>
</dbReference>
<dbReference type="GO" id="GO:0016787">
    <property type="term" value="F:hydrolase activity"/>
    <property type="evidence" value="ECO:0007669"/>
    <property type="project" value="UniProtKB-KW"/>
</dbReference>
<name>A0A6C0KX94_9ZZZZ</name>
<dbReference type="Pfam" id="PF04851">
    <property type="entry name" value="ResIII"/>
    <property type="match status" value="1"/>
</dbReference>
<dbReference type="Pfam" id="PF00271">
    <property type="entry name" value="Helicase_C"/>
    <property type="match status" value="1"/>
</dbReference>
<feature type="domain" description="Helicase C-terminal" evidence="6">
    <location>
        <begin position="388"/>
        <end position="552"/>
    </location>
</feature>
<dbReference type="PANTHER" id="PTHR11274:SF0">
    <property type="entry name" value="GENERAL TRANSCRIPTION AND DNA REPAIR FACTOR IIH HELICASE SUBUNIT XPB"/>
    <property type="match status" value="1"/>
</dbReference>
<keyword evidence="3" id="KW-0347">Helicase</keyword>
<reference evidence="7" key="1">
    <citation type="journal article" date="2020" name="Nature">
        <title>Giant virus diversity and host interactions through global metagenomics.</title>
        <authorList>
            <person name="Schulz F."/>
            <person name="Roux S."/>
            <person name="Paez-Espino D."/>
            <person name="Jungbluth S."/>
            <person name="Walsh D.A."/>
            <person name="Denef V.J."/>
            <person name="McMahon K.D."/>
            <person name="Konstantinidis K.T."/>
            <person name="Eloe-Fadrosh E.A."/>
            <person name="Kyrpides N.C."/>
            <person name="Woyke T."/>
        </authorList>
    </citation>
    <scope>NUCLEOTIDE SEQUENCE</scope>
    <source>
        <strain evidence="7">GVMAG-S-3300013094-100</strain>
    </source>
</reference>
<dbReference type="EMBL" id="MN740978">
    <property type="protein sequence ID" value="QHU21114.1"/>
    <property type="molecule type" value="Genomic_DNA"/>
</dbReference>
<evidence type="ECO:0008006" key="8">
    <source>
        <dbReference type="Google" id="ProtNLM"/>
    </source>
</evidence>
<keyword evidence="2" id="KW-0378">Hydrolase</keyword>
<evidence type="ECO:0000256" key="2">
    <source>
        <dbReference type="ARBA" id="ARBA00022801"/>
    </source>
</evidence>
<dbReference type="GO" id="GO:0004386">
    <property type="term" value="F:helicase activity"/>
    <property type="evidence" value="ECO:0007669"/>
    <property type="project" value="UniProtKB-KW"/>
</dbReference>
<evidence type="ECO:0000259" key="6">
    <source>
        <dbReference type="PROSITE" id="PS51194"/>
    </source>
</evidence>
<keyword evidence="4" id="KW-0067">ATP-binding</keyword>
<proteinExistence type="predicted"/>